<reference evidence="8 9" key="1">
    <citation type="submission" date="2021-02" db="EMBL/GenBank/DDBJ databases">
        <title>Alicyclobacillus curvatus sp. nov. and Alicyclobacillus mengziensis sp. nov., two acidophilic bacteria isolated from acid mine drainage.</title>
        <authorList>
            <person name="Huang Y."/>
        </authorList>
    </citation>
    <scope>NUCLEOTIDE SEQUENCE [LARGE SCALE GENOMIC DNA]</scope>
    <source>
        <strain evidence="8 9">S30H14</strain>
    </source>
</reference>
<keyword evidence="9" id="KW-1185">Reference proteome</keyword>
<evidence type="ECO:0000313" key="8">
    <source>
        <dbReference type="EMBL" id="QSO46856.1"/>
    </source>
</evidence>
<dbReference type="Gene3D" id="3.20.20.70">
    <property type="entry name" value="Aldolase class I"/>
    <property type="match status" value="1"/>
</dbReference>
<evidence type="ECO:0000256" key="2">
    <source>
        <dbReference type="ARBA" id="ARBA00022485"/>
    </source>
</evidence>
<dbReference type="InterPro" id="IPR017200">
    <property type="entry name" value="PqqE-like"/>
</dbReference>
<evidence type="ECO:0000313" key="9">
    <source>
        <dbReference type="Proteomes" id="UP000663505"/>
    </source>
</evidence>
<dbReference type="PIRSF" id="PIRSF037420">
    <property type="entry name" value="PQQ_syn_pqqE"/>
    <property type="match status" value="1"/>
</dbReference>
<dbReference type="InterPro" id="IPR006638">
    <property type="entry name" value="Elp3/MiaA/NifB-like_rSAM"/>
</dbReference>
<organism evidence="8 9">
    <name type="scientific">Alicyclobacillus mengziensis</name>
    <dbReference type="NCBI Taxonomy" id="2931921"/>
    <lineage>
        <taxon>Bacteria</taxon>
        <taxon>Bacillati</taxon>
        <taxon>Bacillota</taxon>
        <taxon>Bacilli</taxon>
        <taxon>Bacillales</taxon>
        <taxon>Alicyclobacillaceae</taxon>
        <taxon>Alicyclobacillus</taxon>
    </lineage>
</organism>
<keyword evidence="6" id="KW-0411">Iron-sulfur</keyword>
<name>A0A9X7VXF6_9BACL</name>
<evidence type="ECO:0000256" key="6">
    <source>
        <dbReference type="ARBA" id="ARBA00023014"/>
    </source>
</evidence>
<dbReference type="SFLD" id="SFLDG01067">
    <property type="entry name" value="SPASM/twitch_domain_containing"/>
    <property type="match status" value="1"/>
</dbReference>
<dbReference type="PROSITE" id="PS51918">
    <property type="entry name" value="RADICAL_SAM"/>
    <property type="match status" value="1"/>
</dbReference>
<gene>
    <name evidence="8" type="ORF">JZ786_20865</name>
</gene>
<dbReference type="NCBIfam" id="TIGR04053">
    <property type="entry name" value="TIGR04053 family radical SAM/SPASM domain-containing protein"/>
    <property type="match status" value="1"/>
</dbReference>
<dbReference type="SMART" id="SM00729">
    <property type="entry name" value="Elp3"/>
    <property type="match status" value="1"/>
</dbReference>
<dbReference type="CDD" id="cd01335">
    <property type="entry name" value="Radical_SAM"/>
    <property type="match status" value="1"/>
</dbReference>
<dbReference type="AlphaFoldDB" id="A0A9X7VXF6"/>
<keyword evidence="2" id="KW-0004">4Fe-4S</keyword>
<evidence type="ECO:0000256" key="4">
    <source>
        <dbReference type="ARBA" id="ARBA00022723"/>
    </source>
</evidence>
<dbReference type="InterPro" id="IPR023885">
    <property type="entry name" value="4Fe4S-binding_SPASM_dom"/>
</dbReference>
<dbReference type="SUPFAM" id="SSF102114">
    <property type="entry name" value="Radical SAM enzymes"/>
    <property type="match status" value="1"/>
</dbReference>
<dbReference type="Proteomes" id="UP000663505">
    <property type="component" value="Chromosome"/>
</dbReference>
<dbReference type="KEGG" id="afx:JZ786_20865"/>
<dbReference type="PANTHER" id="PTHR11228">
    <property type="entry name" value="RADICAL SAM DOMAIN PROTEIN"/>
    <property type="match status" value="1"/>
</dbReference>
<proteinExistence type="predicted"/>
<dbReference type="Pfam" id="PF04055">
    <property type="entry name" value="Radical_SAM"/>
    <property type="match status" value="1"/>
</dbReference>
<dbReference type="InterPro" id="IPR013785">
    <property type="entry name" value="Aldolase_TIM"/>
</dbReference>
<comment type="cofactor">
    <cofactor evidence="1">
        <name>[4Fe-4S] cluster</name>
        <dbReference type="ChEBI" id="CHEBI:49883"/>
    </cofactor>
</comment>
<dbReference type="GO" id="GO:0003824">
    <property type="term" value="F:catalytic activity"/>
    <property type="evidence" value="ECO:0007669"/>
    <property type="project" value="InterPro"/>
</dbReference>
<evidence type="ECO:0000259" key="7">
    <source>
        <dbReference type="PROSITE" id="PS51918"/>
    </source>
</evidence>
<sequence length="383" mass="42109">MGHVNFDERPMLVFWETTKACLLECKHCRAEAIHTPMENELTNKEAFDFVRSLLSFGRPYPVLIMTGGDVLMRPDVFPIVEYARSLGIPVGLAPSVTPRLTDDSIVRMKELGVKVVSISLDGSTPQTHEGIRGIAGHFDQTVDALRRLVEAGFEVQVNTAVMSDNAAELPALAQLLKETGVHIWEVFFLIHVGRGKQSHELPPAQCEDVCNFLYDASKYDITVRTVEAPFFRRVVAARKAAEHHLDTEASNLANTTEFPSFPLGDLYSQLSTELCERLGAPTSVPRAQTSGTRDGKGIIFVAHDGTVYPAGFLPVTLGNIRETPLPDIYRENVVLRDIREGHFEGKCGSCEYRDACGGSRSRAFANTGNPLSSDPACDYQPAS</sequence>
<evidence type="ECO:0000256" key="1">
    <source>
        <dbReference type="ARBA" id="ARBA00001966"/>
    </source>
</evidence>
<evidence type="ECO:0000256" key="3">
    <source>
        <dbReference type="ARBA" id="ARBA00022691"/>
    </source>
</evidence>
<dbReference type="PANTHER" id="PTHR11228:SF34">
    <property type="entry name" value="TUNGSTEN-CONTAINING ALDEHYDE FERREDOXIN OXIDOREDUCTASE COFACTOR MODIFYING PROTEIN"/>
    <property type="match status" value="1"/>
</dbReference>
<protein>
    <submittedName>
        <fullName evidence="8">TIGR04053 family radical SAM/SPASM domain-containing protein</fullName>
    </submittedName>
</protein>
<dbReference type="EMBL" id="CP071182">
    <property type="protein sequence ID" value="QSO46856.1"/>
    <property type="molecule type" value="Genomic_DNA"/>
</dbReference>
<dbReference type="CDD" id="cd21123">
    <property type="entry name" value="SPASM_MftC-like"/>
    <property type="match status" value="1"/>
</dbReference>
<dbReference type="RefSeq" id="WP_206656217.1">
    <property type="nucleotide sequence ID" value="NZ_CP071182.1"/>
</dbReference>
<dbReference type="SFLD" id="SFLDS00029">
    <property type="entry name" value="Radical_SAM"/>
    <property type="match status" value="1"/>
</dbReference>
<accession>A0A9X7VXF6</accession>
<dbReference type="SFLD" id="SFLDG01386">
    <property type="entry name" value="main_SPASM_domain-containing"/>
    <property type="match status" value="1"/>
</dbReference>
<dbReference type="InterPro" id="IPR058240">
    <property type="entry name" value="rSAM_sf"/>
</dbReference>
<keyword evidence="4" id="KW-0479">Metal-binding</keyword>
<keyword evidence="3" id="KW-0949">S-adenosyl-L-methionine</keyword>
<dbReference type="GO" id="GO:0051539">
    <property type="term" value="F:4 iron, 4 sulfur cluster binding"/>
    <property type="evidence" value="ECO:0007669"/>
    <property type="project" value="UniProtKB-KW"/>
</dbReference>
<keyword evidence="5" id="KW-0408">Iron</keyword>
<evidence type="ECO:0000256" key="5">
    <source>
        <dbReference type="ARBA" id="ARBA00023004"/>
    </source>
</evidence>
<dbReference type="InterPro" id="IPR050377">
    <property type="entry name" value="Radical_SAM_PqqE_MftC-like"/>
</dbReference>
<feature type="domain" description="Radical SAM core" evidence="7">
    <location>
        <begin position="7"/>
        <end position="232"/>
    </location>
</feature>
<dbReference type="InterPro" id="IPR007197">
    <property type="entry name" value="rSAM"/>
</dbReference>
<dbReference type="Pfam" id="PF13186">
    <property type="entry name" value="SPASM"/>
    <property type="match status" value="1"/>
</dbReference>
<dbReference type="GO" id="GO:0046872">
    <property type="term" value="F:metal ion binding"/>
    <property type="evidence" value="ECO:0007669"/>
    <property type="project" value="UniProtKB-KW"/>
</dbReference>